<keyword evidence="4 12" id="KW-0812">Transmembrane</keyword>
<evidence type="ECO:0000256" key="5">
    <source>
        <dbReference type="ARBA" id="ARBA00022989"/>
    </source>
</evidence>
<feature type="transmembrane region" description="Helical" evidence="12">
    <location>
        <begin position="97"/>
        <end position="115"/>
    </location>
</feature>
<feature type="binding site" evidence="12">
    <location>
        <position position="105"/>
    </location>
    <ligand>
        <name>Na(+)</name>
        <dbReference type="ChEBI" id="CHEBI:29101"/>
        <note>structural</note>
    </ligand>
</feature>
<dbReference type="InterPro" id="IPR003691">
    <property type="entry name" value="FluC"/>
</dbReference>
<keyword evidence="2 12" id="KW-1003">Cell membrane</keyword>
<evidence type="ECO:0000313" key="13">
    <source>
        <dbReference type="EMBL" id="MBP1472676.1"/>
    </source>
</evidence>
<organism evidence="13 14">
    <name type="scientific">Frateuria flava</name>
    <dbReference type="NCBI Taxonomy" id="2821489"/>
    <lineage>
        <taxon>Bacteria</taxon>
        <taxon>Pseudomonadati</taxon>
        <taxon>Pseudomonadota</taxon>
        <taxon>Gammaproteobacteria</taxon>
        <taxon>Lysobacterales</taxon>
        <taxon>Rhodanobacteraceae</taxon>
        <taxon>Frateuria</taxon>
    </lineage>
</organism>
<evidence type="ECO:0000256" key="9">
    <source>
        <dbReference type="ARBA" id="ARBA00023303"/>
    </source>
</evidence>
<comment type="function">
    <text evidence="12">Fluoride-specific ion channel. Important for reducing fluoride concentration in the cell, thus reducing its toxicity.</text>
</comment>
<dbReference type="PANTHER" id="PTHR28259:SF1">
    <property type="entry name" value="FLUORIDE EXPORT PROTEIN 1-RELATED"/>
    <property type="match status" value="1"/>
</dbReference>
<comment type="catalytic activity">
    <reaction evidence="11">
        <text>fluoride(in) = fluoride(out)</text>
        <dbReference type="Rhea" id="RHEA:76159"/>
        <dbReference type="ChEBI" id="CHEBI:17051"/>
    </reaction>
    <physiologicalReaction direction="left-to-right" evidence="11">
        <dbReference type="Rhea" id="RHEA:76160"/>
    </physiologicalReaction>
</comment>
<gene>
    <name evidence="12 13" type="primary">crcB</name>
    <name evidence="12" type="synonym">fluC</name>
    <name evidence="13" type="ORF">J7I44_00055</name>
</gene>
<keyword evidence="12" id="KW-0479">Metal-binding</keyword>
<keyword evidence="14" id="KW-1185">Reference proteome</keyword>
<evidence type="ECO:0000256" key="4">
    <source>
        <dbReference type="ARBA" id="ARBA00022692"/>
    </source>
</evidence>
<keyword evidence="12" id="KW-0813">Transport</keyword>
<keyword evidence="8 12" id="KW-0472">Membrane</keyword>
<evidence type="ECO:0000256" key="2">
    <source>
        <dbReference type="ARBA" id="ARBA00022475"/>
    </source>
</evidence>
<name>A0ABS4DI03_9GAMM</name>
<feature type="binding site" evidence="12">
    <location>
        <position position="108"/>
    </location>
    <ligand>
        <name>Na(+)</name>
        <dbReference type="ChEBI" id="CHEBI:29101"/>
        <note>structural</note>
    </ligand>
</feature>
<keyword evidence="9 12" id="KW-0407">Ion channel</keyword>
<comment type="caution">
    <text evidence="13">The sequence shown here is derived from an EMBL/GenBank/DDBJ whole genome shotgun (WGS) entry which is preliminary data.</text>
</comment>
<feature type="transmembrane region" description="Helical" evidence="12">
    <location>
        <begin position="29"/>
        <end position="50"/>
    </location>
</feature>
<proteinExistence type="inferred from homology"/>
<keyword evidence="5 12" id="KW-1133">Transmembrane helix</keyword>
<comment type="activity regulation">
    <text evidence="12">Na(+) is not transported, but it plays an essential structural role and its presence is essential for fluoride channel function.</text>
</comment>
<dbReference type="HAMAP" id="MF_00454">
    <property type="entry name" value="FluC"/>
    <property type="match status" value="1"/>
</dbReference>
<keyword evidence="6 12" id="KW-0915">Sodium</keyword>
<evidence type="ECO:0000256" key="10">
    <source>
        <dbReference type="ARBA" id="ARBA00035120"/>
    </source>
</evidence>
<dbReference type="EMBL" id="JAGJRS010000001">
    <property type="protein sequence ID" value="MBP1472676.1"/>
    <property type="molecule type" value="Genomic_DNA"/>
</dbReference>
<comment type="subcellular location">
    <subcellularLocation>
        <location evidence="1 12">Cell membrane</location>
        <topology evidence="1 12">Multi-pass membrane protein</topology>
    </subcellularLocation>
</comment>
<accession>A0ABS4DI03</accession>
<evidence type="ECO:0000256" key="12">
    <source>
        <dbReference type="HAMAP-Rule" id="MF_00454"/>
    </source>
</evidence>
<dbReference type="PANTHER" id="PTHR28259">
    <property type="entry name" value="FLUORIDE EXPORT PROTEIN 1-RELATED"/>
    <property type="match status" value="1"/>
</dbReference>
<protein>
    <recommendedName>
        <fullName evidence="12">Fluoride-specific ion channel FluC</fullName>
    </recommendedName>
</protein>
<feature type="transmembrane region" description="Helical" evidence="12">
    <location>
        <begin position="62"/>
        <end position="85"/>
    </location>
</feature>
<evidence type="ECO:0000256" key="6">
    <source>
        <dbReference type="ARBA" id="ARBA00023053"/>
    </source>
</evidence>
<evidence type="ECO:0000313" key="14">
    <source>
        <dbReference type="Proteomes" id="UP000823790"/>
    </source>
</evidence>
<comment type="similarity">
    <text evidence="10 12">Belongs to the fluoride channel Fluc/FEX (TC 1.A.43) family.</text>
</comment>
<sequence>MPAHRTLRVRARARGAELRRFRPFRGGAFVGYTGFLAIGFGGAIGCWLRWLLGSLLNHFFPTLPPGTLAANLLGGLLMGGAMGVWDHFQTLPPELRLFVFTGFLGGLTTFSTFSAESSTLLLRQQYLWFAGHLLVHLVGSIALTLLGIALARGLLRAL</sequence>
<feature type="transmembrane region" description="Helical" evidence="12">
    <location>
        <begin position="127"/>
        <end position="151"/>
    </location>
</feature>
<reference evidence="13 14" key="1">
    <citation type="submission" date="2021-04" db="EMBL/GenBank/DDBJ databases">
        <authorList>
            <person name="Huq M.A."/>
        </authorList>
    </citation>
    <scope>NUCLEOTIDE SEQUENCE [LARGE SCALE GENOMIC DNA]</scope>
    <source>
        <strain evidence="13 14">MAH-13</strain>
    </source>
</reference>
<evidence type="ECO:0000256" key="7">
    <source>
        <dbReference type="ARBA" id="ARBA00023065"/>
    </source>
</evidence>
<evidence type="ECO:0000256" key="11">
    <source>
        <dbReference type="ARBA" id="ARBA00035585"/>
    </source>
</evidence>
<dbReference type="NCBIfam" id="TIGR00494">
    <property type="entry name" value="crcB"/>
    <property type="match status" value="1"/>
</dbReference>
<evidence type="ECO:0000256" key="8">
    <source>
        <dbReference type="ARBA" id="ARBA00023136"/>
    </source>
</evidence>
<evidence type="ECO:0000256" key="3">
    <source>
        <dbReference type="ARBA" id="ARBA00022519"/>
    </source>
</evidence>
<keyword evidence="7 12" id="KW-0406">Ion transport</keyword>
<dbReference type="Pfam" id="PF02537">
    <property type="entry name" value="CRCB"/>
    <property type="match status" value="1"/>
</dbReference>
<evidence type="ECO:0000256" key="1">
    <source>
        <dbReference type="ARBA" id="ARBA00004651"/>
    </source>
</evidence>
<dbReference type="Proteomes" id="UP000823790">
    <property type="component" value="Unassembled WGS sequence"/>
</dbReference>
<keyword evidence="3" id="KW-0997">Cell inner membrane</keyword>
<dbReference type="NCBIfam" id="NF010792">
    <property type="entry name" value="PRK14196.1"/>
    <property type="match status" value="1"/>
</dbReference>